<dbReference type="CDD" id="cd03801">
    <property type="entry name" value="GT4_PimA-like"/>
    <property type="match status" value="1"/>
</dbReference>
<comment type="caution">
    <text evidence="3">The sequence shown here is derived from an EMBL/GenBank/DDBJ whole genome shotgun (WGS) entry which is preliminary data.</text>
</comment>
<dbReference type="RefSeq" id="WP_114297572.1">
    <property type="nucleotide sequence ID" value="NZ_QPJT01000009.1"/>
</dbReference>
<organism evidence="3 4">
    <name type="scientific">Anaerobacterium chartisolvens</name>
    <dbReference type="NCBI Taxonomy" id="1297424"/>
    <lineage>
        <taxon>Bacteria</taxon>
        <taxon>Bacillati</taxon>
        <taxon>Bacillota</taxon>
        <taxon>Clostridia</taxon>
        <taxon>Eubacteriales</taxon>
        <taxon>Oscillospiraceae</taxon>
        <taxon>Anaerobacterium</taxon>
    </lineage>
</organism>
<evidence type="ECO:0000259" key="2">
    <source>
        <dbReference type="Pfam" id="PF00534"/>
    </source>
</evidence>
<dbReference type="PANTHER" id="PTHR46401">
    <property type="entry name" value="GLYCOSYLTRANSFERASE WBBK-RELATED"/>
    <property type="match status" value="1"/>
</dbReference>
<dbReference type="PANTHER" id="PTHR46401:SF2">
    <property type="entry name" value="GLYCOSYLTRANSFERASE WBBK-RELATED"/>
    <property type="match status" value="1"/>
</dbReference>
<keyword evidence="1 3" id="KW-0808">Transferase</keyword>
<protein>
    <submittedName>
        <fullName evidence="3">1,2-diacylglycerol-3-alpha-glucose alpha-1,2-galactosyltransferase</fullName>
    </submittedName>
</protein>
<evidence type="ECO:0000313" key="3">
    <source>
        <dbReference type="EMBL" id="RCX16840.1"/>
    </source>
</evidence>
<evidence type="ECO:0000313" key="4">
    <source>
        <dbReference type="Proteomes" id="UP000253034"/>
    </source>
</evidence>
<dbReference type="Pfam" id="PF00534">
    <property type="entry name" value="Glycos_transf_1"/>
    <property type="match status" value="1"/>
</dbReference>
<accession>A0A369B5Q4</accession>
<dbReference type="EMBL" id="QPJT01000009">
    <property type="protein sequence ID" value="RCX16840.1"/>
    <property type="molecule type" value="Genomic_DNA"/>
</dbReference>
<reference evidence="3 4" key="1">
    <citation type="submission" date="2018-07" db="EMBL/GenBank/DDBJ databases">
        <title>Genomic Encyclopedia of Type Strains, Phase IV (KMG-IV): sequencing the most valuable type-strain genomes for metagenomic binning, comparative biology and taxonomic classification.</title>
        <authorList>
            <person name="Goeker M."/>
        </authorList>
    </citation>
    <scope>NUCLEOTIDE SEQUENCE [LARGE SCALE GENOMIC DNA]</scope>
    <source>
        <strain evidence="3 4">DSM 27016</strain>
    </source>
</reference>
<keyword evidence="4" id="KW-1185">Reference proteome</keyword>
<sequence length="348" mass="39737">MISINMISSAVKVKGQGVGSAYIEQVRLVNEGLGSGYKVYENKPVLADIMHYHTIDLKHFFIAPFARIKGVNVGYVHFLPETIEGSIDLPSSVKKIFYKYIIAFYKSMDYLVAVNPYFIKRLSEYGIDSKRIAYIPNFVSGNFFRRMIDGEKKVLRKKYGIGERDFVVLGVGQVQTRKGVVDFINAAEQLKDVKFLWAGGFSFGRITSGYKTLKGVVDSPPPNVKFMGIVEREHMNEIYNIADVLLLPSYSELFPMAILEAFACGIPVLLRDLDIYPDVFFDYYIKGNTSSDFAAAIERLKNDREYYGFCKAQAYKGHEYYCEENILSMWREFYGKVSKKINLAEDFL</sequence>
<feature type="domain" description="Glycosyl transferase family 1" evidence="2">
    <location>
        <begin position="153"/>
        <end position="316"/>
    </location>
</feature>
<dbReference type="OrthoDB" id="9802525at2"/>
<dbReference type="AlphaFoldDB" id="A0A369B5Q4"/>
<dbReference type="Gene3D" id="3.40.50.2000">
    <property type="entry name" value="Glycogen Phosphorylase B"/>
    <property type="match status" value="2"/>
</dbReference>
<dbReference type="Proteomes" id="UP000253034">
    <property type="component" value="Unassembled WGS sequence"/>
</dbReference>
<dbReference type="InterPro" id="IPR001296">
    <property type="entry name" value="Glyco_trans_1"/>
</dbReference>
<keyword evidence="3" id="KW-0328">Glycosyltransferase</keyword>
<proteinExistence type="predicted"/>
<evidence type="ECO:0000256" key="1">
    <source>
        <dbReference type="ARBA" id="ARBA00022679"/>
    </source>
</evidence>
<name>A0A369B5Q4_9FIRM</name>
<gene>
    <name evidence="3" type="ORF">DFR58_10967</name>
</gene>
<dbReference type="GO" id="GO:0016757">
    <property type="term" value="F:glycosyltransferase activity"/>
    <property type="evidence" value="ECO:0007669"/>
    <property type="project" value="UniProtKB-KW"/>
</dbReference>
<dbReference type="SUPFAM" id="SSF53756">
    <property type="entry name" value="UDP-Glycosyltransferase/glycogen phosphorylase"/>
    <property type="match status" value="1"/>
</dbReference>